<dbReference type="Pfam" id="PF00535">
    <property type="entry name" value="Glycos_transf_2"/>
    <property type="match status" value="1"/>
</dbReference>
<dbReference type="EMBL" id="VUNB01000002">
    <property type="protein sequence ID" value="MST68411.1"/>
    <property type="molecule type" value="Genomic_DNA"/>
</dbReference>
<dbReference type="CDD" id="cd00761">
    <property type="entry name" value="Glyco_tranf_GTA_type"/>
    <property type="match status" value="1"/>
</dbReference>
<dbReference type="PANTHER" id="PTHR22916">
    <property type="entry name" value="GLYCOSYLTRANSFERASE"/>
    <property type="match status" value="1"/>
</dbReference>
<evidence type="ECO:0000313" key="2">
    <source>
        <dbReference type="EMBL" id="MST68411.1"/>
    </source>
</evidence>
<gene>
    <name evidence="2" type="ORF">FYJ66_02235</name>
</gene>
<feature type="domain" description="Glycosyltransferase 2-like" evidence="1">
    <location>
        <begin position="16"/>
        <end position="145"/>
    </location>
</feature>
<dbReference type="FunFam" id="3.90.550.10:FF:000130">
    <property type="entry name" value="Family 2 glycosyl transferase"/>
    <property type="match status" value="1"/>
</dbReference>
<reference evidence="2" key="1">
    <citation type="submission" date="2019-09" db="EMBL/GenBank/DDBJ databases">
        <title>In-depth cultivation of the pig gut microbiome towards novel bacterial diversity and tailored functional studies.</title>
        <authorList>
            <person name="Wylensek D."/>
            <person name="Hitch T.C.A."/>
            <person name="Clavel T."/>
        </authorList>
    </citation>
    <scope>NUCLEOTIDE SEQUENCE</scope>
    <source>
        <strain evidence="2">RF-744-FAT-WT-3</strain>
    </source>
</reference>
<dbReference type="Gene3D" id="3.90.550.10">
    <property type="entry name" value="Spore Coat Polysaccharide Biosynthesis Protein SpsA, Chain A"/>
    <property type="match status" value="1"/>
</dbReference>
<dbReference type="InterPro" id="IPR029044">
    <property type="entry name" value="Nucleotide-diphossugar_trans"/>
</dbReference>
<comment type="caution">
    <text evidence="2">The sequence shown here is derived from an EMBL/GenBank/DDBJ whole genome shotgun (WGS) entry which is preliminary data.</text>
</comment>
<accession>A0A6A8M648</accession>
<dbReference type="GO" id="GO:0016758">
    <property type="term" value="F:hexosyltransferase activity"/>
    <property type="evidence" value="ECO:0007669"/>
    <property type="project" value="UniProtKB-ARBA"/>
</dbReference>
<name>A0A6A8M648_9FIRM</name>
<dbReference type="AlphaFoldDB" id="A0A6A8M648"/>
<evidence type="ECO:0000259" key="1">
    <source>
        <dbReference type="Pfam" id="PF00535"/>
    </source>
</evidence>
<dbReference type="SUPFAM" id="SSF53448">
    <property type="entry name" value="Nucleotide-diphospho-sugar transferases"/>
    <property type="match status" value="1"/>
</dbReference>
<proteinExistence type="predicted"/>
<dbReference type="InterPro" id="IPR001173">
    <property type="entry name" value="Glyco_trans_2-like"/>
</dbReference>
<sequence>MKNNISSPWLDDQLVSVITPAYNAERFLQETIQSVLSQTYDQWEMIIVDDGSTDSTYSLAESWSGKDSRIRVIKCLENGGQARAWNIAIAAAKGRYLAFLDADDLWEENKLEEQLAFMEENNYGFTYTMYDWIDENSGSAGKIIDVPESQSYKDMLKNTAIGALTVVIDRSLVDVAEIPEVHLNDSMMWLQIAREGVTAYGYDKVLAHYRIVTNSFSRNKKRSAVRLWNLYRDQLKIPFFRRAYYFTCYAFNSIKRYYLK</sequence>
<keyword evidence="2" id="KW-0808">Transferase</keyword>
<protein>
    <submittedName>
        <fullName evidence="2">Glycosyltransferase family 2 protein</fullName>
    </submittedName>
</protein>
<dbReference type="PANTHER" id="PTHR22916:SF3">
    <property type="entry name" value="UDP-GLCNAC:BETAGAL BETA-1,3-N-ACETYLGLUCOSAMINYLTRANSFERASE-LIKE PROTEIN 1"/>
    <property type="match status" value="1"/>
</dbReference>
<organism evidence="2">
    <name type="scientific">Baileyella intestinalis</name>
    <dbReference type="NCBI Taxonomy" id="2606709"/>
    <lineage>
        <taxon>Bacteria</taxon>
        <taxon>Bacillati</taxon>
        <taxon>Bacillota</taxon>
        <taxon>Clostridia</taxon>
        <taxon>Peptostreptococcales</taxon>
        <taxon>Anaerovoracaceae</taxon>
        <taxon>Baileyella</taxon>
    </lineage>
</organism>